<protein>
    <recommendedName>
        <fullName evidence="2">DNA ligase D 3'-phosphoesterase domain-containing protein</fullName>
    </recommendedName>
</protein>
<evidence type="ECO:0000259" key="2">
    <source>
        <dbReference type="Pfam" id="PF13298"/>
    </source>
</evidence>
<feature type="compositionally biased region" description="Basic residues" evidence="1">
    <location>
        <begin position="334"/>
        <end position="349"/>
    </location>
</feature>
<name>A0A9W8YWF7_9PEZI</name>
<keyword evidence="4" id="KW-1185">Reference proteome</keyword>
<gene>
    <name evidence="3" type="ORF">N0V93_003327</name>
</gene>
<feature type="compositionally biased region" description="Acidic residues" evidence="1">
    <location>
        <begin position="269"/>
        <end position="280"/>
    </location>
</feature>
<feature type="domain" description="DNA ligase D 3'-phosphoesterase" evidence="2">
    <location>
        <begin position="161"/>
        <end position="319"/>
    </location>
</feature>
<feature type="region of interest" description="Disordered" evidence="1">
    <location>
        <begin position="54"/>
        <end position="99"/>
    </location>
</feature>
<evidence type="ECO:0000313" key="3">
    <source>
        <dbReference type="EMBL" id="KAJ4394110.1"/>
    </source>
</evidence>
<dbReference type="PANTHER" id="PTHR39465:SF1">
    <property type="entry name" value="DNA LIGASE D 3'-PHOSPHOESTERASE DOMAIN-CONTAINING PROTEIN"/>
    <property type="match status" value="1"/>
</dbReference>
<evidence type="ECO:0000313" key="4">
    <source>
        <dbReference type="Proteomes" id="UP001140453"/>
    </source>
</evidence>
<organism evidence="3 4">
    <name type="scientific">Gnomoniopsis smithogilvyi</name>
    <dbReference type="NCBI Taxonomy" id="1191159"/>
    <lineage>
        <taxon>Eukaryota</taxon>
        <taxon>Fungi</taxon>
        <taxon>Dikarya</taxon>
        <taxon>Ascomycota</taxon>
        <taxon>Pezizomycotina</taxon>
        <taxon>Sordariomycetes</taxon>
        <taxon>Sordariomycetidae</taxon>
        <taxon>Diaporthales</taxon>
        <taxon>Gnomoniaceae</taxon>
        <taxon>Gnomoniopsis</taxon>
    </lineage>
</organism>
<dbReference type="EMBL" id="JAPEVB010000002">
    <property type="protein sequence ID" value="KAJ4394110.1"/>
    <property type="molecule type" value="Genomic_DNA"/>
</dbReference>
<feature type="region of interest" description="Disordered" evidence="1">
    <location>
        <begin position="252"/>
        <end position="287"/>
    </location>
</feature>
<feature type="region of interest" description="Disordered" evidence="1">
    <location>
        <begin position="329"/>
        <end position="390"/>
    </location>
</feature>
<feature type="compositionally biased region" description="Basic and acidic residues" evidence="1">
    <location>
        <begin position="66"/>
        <end position="97"/>
    </location>
</feature>
<dbReference type="InterPro" id="IPR014144">
    <property type="entry name" value="LigD_PE_domain"/>
</dbReference>
<dbReference type="Proteomes" id="UP001140453">
    <property type="component" value="Unassembled WGS sequence"/>
</dbReference>
<dbReference type="PANTHER" id="PTHR39465">
    <property type="entry name" value="DNA LIGASE D, 3'-PHOSPHOESTERASE DOMAIN"/>
    <property type="match status" value="1"/>
</dbReference>
<dbReference type="Pfam" id="PF13298">
    <property type="entry name" value="LigD_N"/>
    <property type="match status" value="1"/>
</dbReference>
<reference evidence="3" key="1">
    <citation type="submission" date="2022-10" db="EMBL/GenBank/DDBJ databases">
        <title>Tapping the CABI collections for fungal endophytes: first genome assemblies for Collariella, Neodidymelliopsis, Ascochyta clinopodiicola, Didymella pomorum, Didymosphaeria variabile, Neocosmospora piperis and Neocucurbitaria cava.</title>
        <authorList>
            <person name="Hill R."/>
        </authorList>
    </citation>
    <scope>NUCLEOTIDE SEQUENCE</scope>
    <source>
        <strain evidence="3">IMI 355082</strain>
    </source>
</reference>
<comment type="caution">
    <text evidence="3">The sequence shown here is derived from an EMBL/GenBank/DDBJ whole genome shotgun (WGS) entry which is preliminary data.</text>
</comment>
<proteinExistence type="predicted"/>
<evidence type="ECO:0000256" key="1">
    <source>
        <dbReference type="SAM" id="MobiDB-lite"/>
    </source>
</evidence>
<accession>A0A9W8YWF7</accession>
<feature type="compositionally biased region" description="Low complexity" evidence="1">
    <location>
        <begin position="350"/>
        <end position="370"/>
    </location>
</feature>
<dbReference type="AlphaFoldDB" id="A0A9W8YWF7"/>
<dbReference type="OrthoDB" id="2588098at2759"/>
<sequence>MFHYTYNVLTLISQREKLDGTRGLTAVRSMDSQRKRNTSPGFVTNPFIKKRNLEWRISPPPPPLRDPVRRRTQEGRRVESISKDGDRSISPPSKDHPSTSALIESAQLQIDNHLAYFTTLLTSRALTPFPLATPRLPIAGYTDLYKRADGSPTGAHFVVTQHDHPVAGPHYDLRLQINETSSCSWAIMYGLPGDPNSRGKTGRTGSGVLRNATETRVHCLWNHLVETAGRETGSLIVWDTGEYEVLLPPRRGAAARRGRPPPPSLLPSDSEESEADEESEVSGGRWAELTQQQKLARAFASRKIRLKLNGTRLPRAYVLNIRLTHDEDVAGRAKAARSGKKPRRRRRAQAKPAPKSTGPDTSDSDSSSIEEGPEEEYNDGATGQSAAGLSEMDKELRELEDEEVRRTNAYVGAVNTIGSVHQRKWYLSLEREACGFVKGRRDGKVWWERKDEGQEAADGDGNRLKWPFYVRGPEYERSVVTGRLGKDVLKDEGVVGYVGRKGWRPILG</sequence>